<dbReference type="GO" id="GO:0006950">
    <property type="term" value="P:response to stress"/>
    <property type="evidence" value="ECO:0007669"/>
    <property type="project" value="TreeGrafter"/>
</dbReference>
<reference evidence="2 3" key="1">
    <citation type="submission" date="2018-11" db="EMBL/GenBank/DDBJ databases">
        <title>YIM 102482-1 draft genome.</title>
        <authorList>
            <person name="Li G."/>
            <person name="Jiang Y."/>
        </authorList>
    </citation>
    <scope>NUCLEOTIDE SEQUENCE [LARGE SCALE GENOMIC DNA]</scope>
    <source>
        <strain evidence="2 3">YIM 102482-1</strain>
    </source>
</reference>
<evidence type="ECO:0000259" key="1">
    <source>
        <dbReference type="PROSITE" id="PS50995"/>
    </source>
</evidence>
<name>A0A3P3VZQ6_9MICO</name>
<feature type="domain" description="HTH marR-type" evidence="1">
    <location>
        <begin position="1"/>
        <end position="138"/>
    </location>
</feature>
<protein>
    <submittedName>
        <fullName evidence="2">MarR family transcriptional regulator</fullName>
    </submittedName>
</protein>
<evidence type="ECO:0000313" key="3">
    <source>
        <dbReference type="Proteomes" id="UP000274391"/>
    </source>
</evidence>
<dbReference type="PANTHER" id="PTHR33164">
    <property type="entry name" value="TRANSCRIPTIONAL REGULATOR, MARR FAMILY"/>
    <property type="match status" value="1"/>
</dbReference>
<dbReference type="InterPro" id="IPR036388">
    <property type="entry name" value="WH-like_DNA-bd_sf"/>
</dbReference>
<dbReference type="Proteomes" id="UP000274391">
    <property type="component" value="Unassembled WGS sequence"/>
</dbReference>
<dbReference type="PANTHER" id="PTHR33164:SF95">
    <property type="entry name" value="TRANSCRIPTIONAL REGULATOR"/>
    <property type="match status" value="1"/>
</dbReference>
<dbReference type="SMART" id="SM00347">
    <property type="entry name" value="HTH_MARR"/>
    <property type="match status" value="1"/>
</dbReference>
<dbReference type="EMBL" id="RQVS01000002">
    <property type="protein sequence ID" value="RRJ88265.1"/>
    <property type="molecule type" value="Genomic_DNA"/>
</dbReference>
<dbReference type="InterPro" id="IPR039422">
    <property type="entry name" value="MarR/SlyA-like"/>
</dbReference>
<dbReference type="Pfam" id="PF01047">
    <property type="entry name" value="MarR"/>
    <property type="match status" value="1"/>
</dbReference>
<gene>
    <name evidence="2" type="ORF">EG850_02135</name>
</gene>
<dbReference type="PRINTS" id="PR00598">
    <property type="entry name" value="HTHMARR"/>
</dbReference>
<dbReference type="InterPro" id="IPR036390">
    <property type="entry name" value="WH_DNA-bd_sf"/>
</dbReference>
<dbReference type="SUPFAM" id="SSF46785">
    <property type="entry name" value="Winged helix' DNA-binding domain"/>
    <property type="match status" value="1"/>
</dbReference>
<dbReference type="PROSITE" id="PS50995">
    <property type="entry name" value="HTH_MARR_2"/>
    <property type="match status" value="1"/>
</dbReference>
<dbReference type="OrthoDB" id="3174724at2"/>
<organism evidence="2 3">
    <name type="scientific">Gulosibacter macacae</name>
    <dbReference type="NCBI Taxonomy" id="2488791"/>
    <lineage>
        <taxon>Bacteria</taxon>
        <taxon>Bacillati</taxon>
        <taxon>Actinomycetota</taxon>
        <taxon>Actinomycetes</taxon>
        <taxon>Micrococcales</taxon>
        <taxon>Microbacteriaceae</taxon>
        <taxon>Gulosibacter</taxon>
    </lineage>
</organism>
<dbReference type="Gene3D" id="1.10.10.10">
    <property type="entry name" value="Winged helix-like DNA-binding domain superfamily/Winged helix DNA-binding domain"/>
    <property type="match status" value="1"/>
</dbReference>
<proteinExistence type="predicted"/>
<dbReference type="GO" id="GO:0003700">
    <property type="term" value="F:DNA-binding transcription factor activity"/>
    <property type="evidence" value="ECO:0007669"/>
    <property type="project" value="InterPro"/>
</dbReference>
<keyword evidence="3" id="KW-1185">Reference proteome</keyword>
<dbReference type="RefSeq" id="WP_124969378.1">
    <property type="nucleotide sequence ID" value="NZ_RQVS01000002.1"/>
</dbReference>
<evidence type="ECO:0000313" key="2">
    <source>
        <dbReference type="EMBL" id="RRJ88265.1"/>
    </source>
</evidence>
<sequence>MAVADPIEYTGHLLRRGLQVQRAAWARHVSAEVTNVQFAVLSTLDRHPGICQADLGSRLDFDRATIAQLTRRLVERGLVHRYIDPTDRRLKRLELTELGLTTVTELAPLARNLESIVFDGLSDAQRAELRATLIHVLRNGAELGLSHGLAPELPA</sequence>
<dbReference type="InterPro" id="IPR000835">
    <property type="entry name" value="HTH_MarR-typ"/>
</dbReference>
<dbReference type="AlphaFoldDB" id="A0A3P3VZQ6"/>
<accession>A0A3P3VZQ6</accession>
<comment type="caution">
    <text evidence="2">The sequence shown here is derived from an EMBL/GenBank/DDBJ whole genome shotgun (WGS) entry which is preliminary data.</text>
</comment>